<name>W9GBB5_9MICO</name>
<protein>
    <submittedName>
        <fullName evidence="3">Uncharacterized protein</fullName>
    </submittedName>
</protein>
<comment type="caution">
    <text evidence="3">The sequence shown here is derived from an EMBL/GenBank/DDBJ whole genome shotgun (WGS) entry which is preliminary data.</text>
</comment>
<dbReference type="Proteomes" id="UP000019489">
    <property type="component" value="Unassembled WGS sequence"/>
</dbReference>
<keyword evidence="2" id="KW-0472">Membrane</keyword>
<sequence length="258" mass="26559">MGEQPKTRSEIRGEQRRRSTSPLLIGAVAVLLIGSGIWLGKSLFFDGQPTASPVNTSAPTASLATSTTSTSATPTETADPTAAALAASIASCRDAWQLRSAAMSTAATALGKWATHLAIMNDLQANKITLATAKARWPATTANAPADIKAFREADAALAASKTACAAPDAAVTGPQADALRTCAASAAAADGILAQARTAIRPWELHLSEQSHFKAGEVTPAVAEAKWRIKWQEGLKTLPGYTNAVKSAGALTCQLPA</sequence>
<keyword evidence="4" id="KW-1185">Reference proteome</keyword>
<organism evidence="3 4">
    <name type="scientific">Intrasporangium oryzae NRRL B-24470</name>
    <dbReference type="NCBI Taxonomy" id="1386089"/>
    <lineage>
        <taxon>Bacteria</taxon>
        <taxon>Bacillati</taxon>
        <taxon>Actinomycetota</taxon>
        <taxon>Actinomycetes</taxon>
        <taxon>Micrococcales</taxon>
        <taxon>Intrasporangiaceae</taxon>
        <taxon>Intrasporangium</taxon>
    </lineage>
</organism>
<dbReference type="eggNOG" id="ENOG5032EMK">
    <property type="taxonomic scope" value="Bacteria"/>
</dbReference>
<reference evidence="3 4" key="1">
    <citation type="submission" date="2013-08" db="EMBL/GenBank/DDBJ databases">
        <title>Intrasporangium oryzae NRRL B-24470.</title>
        <authorList>
            <person name="Liu H."/>
            <person name="Wang G."/>
        </authorList>
    </citation>
    <scope>NUCLEOTIDE SEQUENCE [LARGE SCALE GENOMIC DNA]</scope>
    <source>
        <strain evidence="3 4">NRRL B-24470</strain>
    </source>
</reference>
<gene>
    <name evidence="3" type="ORF">N865_19110</name>
</gene>
<dbReference type="EMBL" id="AWSA01000003">
    <property type="protein sequence ID" value="EWT03375.1"/>
    <property type="molecule type" value="Genomic_DNA"/>
</dbReference>
<dbReference type="AlphaFoldDB" id="W9GBB5"/>
<evidence type="ECO:0000256" key="2">
    <source>
        <dbReference type="SAM" id="Phobius"/>
    </source>
</evidence>
<dbReference type="OrthoDB" id="4871006at2"/>
<feature type="transmembrane region" description="Helical" evidence="2">
    <location>
        <begin position="21"/>
        <end position="40"/>
    </location>
</feature>
<proteinExistence type="predicted"/>
<keyword evidence="2" id="KW-1133">Transmembrane helix</keyword>
<keyword evidence="2" id="KW-0812">Transmembrane</keyword>
<feature type="region of interest" description="Disordered" evidence="1">
    <location>
        <begin position="54"/>
        <end position="78"/>
    </location>
</feature>
<dbReference type="RefSeq" id="WP_034800997.1">
    <property type="nucleotide sequence ID" value="NZ_AWSA01000003.1"/>
</dbReference>
<evidence type="ECO:0000313" key="4">
    <source>
        <dbReference type="Proteomes" id="UP000019489"/>
    </source>
</evidence>
<accession>W9GBB5</accession>
<evidence type="ECO:0000313" key="3">
    <source>
        <dbReference type="EMBL" id="EWT03375.1"/>
    </source>
</evidence>
<feature type="compositionally biased region" description="Low complexity" evidence="1">
    <location>
        <begin position="56"/>
        <end position="78"/>
    </location>
</feature>
<evidence type="ECO:0000256" key="1">
    <source>
        <dbReference type="SAM" id="MobiDB-lite"/>
    </source>
</evidence>